<accession>A0ABQ3HD26</accession>
<evidence type="ECO:0000313" key="2">
    <source>
        <dbReference type="EMBL" id="GHD77456.1"/>
    </source>
</evidence>
<dbReference type="RefSeq" id="WP_189353329.1">
    <property type="nucleotide sequence ID" value="NZ_BMYP01000020.1"/>
</dbReference>
<dbReference type="Proteomes" id="UP000662678">
    <property type="component" value="Unassembled WGS sequence"/>
</dbReference>
<dbReference type="Pfam" id="PF07332">
    <property type="entry name" value="Phage_holin_3_6"/>
    <property type="match status" value="1"/>
</dbReference>
<keyword evidence="3" id="KW-1185">Reference proteome</keyword>
<keyword evidence="1" id="KW-1133">Transmembrane helix</keyword>
<protein>
    <recommendedName>
        <fullName evidence="4">Phage holin family protein</fullName>
    </recommendedName>
</protein>
<comment type="caution">
    <text evidence="2">The sequence shown here is derived from an EMBL/GenBank/DDBJ whole genome shotgun (WGS) entry which is preliminary data.</text>
</comment>
<keyword evidence="1" id="KW-0812">Transmembrane</keyword>
<gene>
    <name evidence="2" type="ORF">GCM10011419_18170</name>
</gene>
<reference evidence="3" key="1">
    <citation type="journal article" date="2019" name="Int. J. Syst. Evol. Microbiol.">
        <title>The Global Catalogue of Microorganisms (GCM) 10K type strain sequencing project: providing services to taxonomists for standard genome sequencing and annotation.</title>
        <authorList>
            <consortium name="The Broad Institute Genomics Platform"/>
            <consortium name="The Broad Institute Genome Sequencing Center for Infectious Disease"/>
            <person name="Wu L."/>
            <person name="Ma J."/>
        </authorList>
    </citation>
    <scope>NUCLEOTIDE SEQUENCE [LARGE SCALE GENOMIC DNA]</scope>
    <source>
        <strain evidence="3">KCTC 23713</strain>
    </source>
</reference>
<feature type="transmembrane region" description="Helical" evidence="1">
    <location>
        <begin position="41"/>
        <end position="66"/>
    </location>
</feature>
<organism evidence="2 3">
    <name type="scientific">Vogesella fluminis</name>
    <dbReference type="NCBI Taxonomy" id="1069161"/>
    <lineage>
        <taxon>Bacteria</taxon>
        <taxon>Pseudomonadati</taxon>
        <taxon>Pseudomonadota</taxon>
        <taxon>Betaproteobacteria</taxon>
        <taxon>Neisseriales</taxon>
        <taxon>Chromobacteriaceae</taxon>
        <taxon>Vogesella</taxon>
    </lineage>
</organism>
<evidence type="ECO:0000313" key="3">
    <source>
        <dbReference type="Proteomes" id="UP000662678"/>
    </source>
</evidence>
<feature type="transmembrane region" description="Helical" evidence="1">
    <location>
        <begin position="72"/>
        <end position="97"/>
    </location>
</feature>
<dbReference type="InterPro" id="IPR009937">
    <property type="entry name" value="Phage_holin_3_6"/>
</dbReference>
<evidence type="ECO:0000256" key="1">
    <source>
        <dbReference type="SAM" id="Phobius"/>
    </source>
</evidence>
<evidence type="ECO:0008006" key="4">
    <source>
        <dbReference type="Google" id="ProtNLM"/>
    </source>
</evidence>
<keyword evidence="1" id="KW-0472">Membrane</keyword>
<dbReference type="EMBL" id="BMYP01000020">
    <property type="protein sequence ID" value="GHD77456.1"/>
    <property type="molecule type" value="Genomic_DNA"/>
</dbReference>
<proteinExistence type="predicted"/>
<sequence length="128" mass="13628">MADTPRPLPGSLSSLLHGLGALLSSRADLARLEWQEQQERLLLQTMLAGLAVVVLLAALIALLLFVALVTPAAWRATVMGALALLLAGSGIGLLLALRRRAERAPAAFACTLQELRKDWQALSGKEQP</sequence>
<name>A0ABQ3HD26_9NEIS</name>